<evidence type="ECO:0000256" key="3">
    <source>
        <dbReference type="ARBA" id="ARBA00022475"/>
    </source>
</evidence>
<evidence type="ECO:0000256" key="8">
    <source>
        <dbReference type="ARBA" id="ARBA00022777"/>
    </source>
</evidence>
<dbReference type="PANTHER" id="PTHR34299">
    <property type="entry name" value="DIACYLGLYCEROL KINASE"/>
    <property type="match status" value="1"/>
</dbReference>
<feature type="binding site" evidence="17">
    <location>
        <begin position="88"/>
        <end position="89"/>
    </location>
    <ligand>
        <name>ATP</name>
        <dbReference type="ChEBI" id="CHEBI:30616"/>
    </ligand>
</feature>
<feature type="binding site" evidence="18">
    <location>
        <position position="70"/>
    </location>
    <ligand>
        <name>a divalent metal cation</name>
        <dbReference type="ChEBI" id="CHEBI:60240"/>
    </ligand>
</feature>
<evidence type="ECO:0000256" key="11">
    <source>
        <dbReference type="ARBA" id="ARBA00023098"/>
    </source>
</evidence>
<keyword evidence="6 19" id="KW-0812">Transmembrane</keyword>
<reference evidence="20 21" key="1">
    <citation type="submission" date="2009-06" db="EMBL/GenBank/DDBJ databases">
        <title>Complete sequence of Thermotogales bacterium TBF 19.5.1.</title>
        <authorList>
            <consortium name="US DOE Joint Genome Institute"/>
            <person name="Lucas S."/>
            <person name="Copeland A."/>
            <person name="Lapidus A."/>
            <person name="Glavina del Rio T."/>
            <person name="Tice H."/>
            <person name="Bruce D."/>
            <person name="Goodwin L."/>
            <person name="Pitluck S."/>
            <person name="Chertkov O."/>
            <person name="Brettin T."/>
            <person name="Detter J.C."/>
            <person name="Han C."/>
            <person name="Schmutz J."/>
            <person name="Larimer F."/>
            <person name="Land M."/>
            <person name="Hauser L."/>
            <person name="Kyrpides N."/>
            <person name="Ovchinnikova G."/>
            <person name="Noll K."/>
        </authorList>
    </citation>
    <scope>NUCLEOTIDE SEQUENCE [LARGE SCALE GENOMIC DNA]</scope>
    <source>
        <strain evidence="21">ATCC BAA-1733 / DSM 21960 / TBF 19.5.1</strain>
    </source>
</reference>
<dbReference type="STRING" id="521045.Kole_0318"/>
<evidence type="ECO:0000313" key="21">
    <source>
        <dbReference type="Proteomes" id="UP000002382"/>
    </source>
</evidence>
<dbReference type="Gene3D" id="1.10.287.3610">
    <property type="match status" value="1"/>
</dbReference>
<feature type="transmembrane region" description="Helical" evidence="19">
    <location>
        <begin position="50"/>
        <end position="69"/>
    </location>
</feature>
<dbReference type="GO" id="GO:0005524">
    <property type="term" value="F:ATP binding"/>
    <property type="evidence" value="ECO:0007669"/>
    <property type="project" value="UniProtKB-KW"/>
</dbReference>
<gene>
    <name evidence="20" type="ordered locus">Kole_0318</name>
</gene>
<organism evidence="20 21">
    <name type="scientific">Kosmotoga olearia (strain ATCC BAA-1733 / DSM 21960 / TBF 19.5.1)</name>
    <dbReference type="NCBI Taxonomy" id="521045"/>
    <lineage>
        <taxon>Bacteria</taxon>
        <taxon>Thermotogati</taxon>
        <taxon>Thermotogota</taxon>
        <taxon>Thermotogae</taxon>
        <taxon>Kosmotogales</taxon>
        <taxon>Kosmotogaceae</taxon>
        <taxon>Kosmotoga</taxon>
    </lineage>
</organism>
<keyword evidence="18" id="KW-0460">Magnesium</keyword>
<evidence type="ECO:0000256" key="9">
    <source>
        <dbReference type="ARBA" id="ARBA00022840"/>
    </source>
</evidence>
<dbReference type="RefSeq" id="WP_012744830.1">
    <property type="nucleotide sequence ID" value="NC_012785.1"/>
</dbReference>
<dbReference type="OrthoDB" id="9789934at2"/>
<dbReference type="PANTHER" id="PTHR34299:SF1">
    <property type="entry name" value="DIACYLGLYCEROL KINASE"/>
    <property type="match status" value="1"/>
</dbReference>
<dbReference type="InterPro" id="IPR033717">
    <property type="entry name" value="UDPK"/>
</dbReference>
<keyword evidence="5" id="KW-0808">Transferase</keyword>
<evidence type="ECO:0000256" key="14">
    <source>
        <dbReference type="ARBA" id="ARBA00023264"/>
    </source>
</evidence>
<sequence>MSRFIKSLTHAFDGFTHLFKTQRNFRIQLIIGFIVLFFAILYQLDDSDLLWIIFSVFIVWILEGVNTLIEELSDLLEPRFNTKVKVIKDVAASVVLFGASMTIFIGLNVFGRAIFGFSSIYTFPFGIIIVVLVFLISRGGVER</sequence>
<comment type="cofactor">
    <cofactor evidence="18">
        <name>Mg(2+)</name>
        <dbReference type="ChEBI" id="CHEBI:18420"/>
    </cofactor>
    <text evidence="18">Mn(2+), Zn(2+), Cd(2+) and Co(2+) support activity to lesser extents.</text>
</comment>
<evidence type="ECO:0000256" key="2">
    <source>
        <dbReference type="ARBA" id="ARBA00005967"/>
    </source>
</evidence>
<evidence type="ECO:0000256" key="10">
    <source>
        <dbReference type="ARBA" id="ARBA00022989"/>
    </source>
</evidence>
<feature type="binding site" evidence="16">
    <location>
        <position position="63"/>
    </location>
    <ligand>
        <name>substrate</name>
    </ligand>
</feature>
<keyword evidence="13" id="KW-0594">Phospholipid biosynthesis</keyword>
<reference evidence="20 21" key="2">
    <citation type="journal article" date="2011" name="J. Bacteriol.">
        <title>Genome Sequence of Kosmotoga olearia Strain TBF 19.5.1, a Thermophilic Bacterium with a Wide Growth Temperature Range, Isolated from the Troll B Oil Platform in the North Sea.</title>
        <authorList>
            <person name="Swithers K.S."/>
            <person name="Dipippo J.L."/>
            <person name="Bruce D.C."/>
            <person name="Detter C."/>
            <person name="Tapia R."/>
            <person name="Han S."/>
            <person name="Goodwin L.A."/>
            <person name="Han J."/>
            <person name="Woyke T."/>
            <person name="Pitluck S."/>
            <person name="Pennacchio L."/>
            <person name="Nolan M."/>
            <person name="Mikhailova N."/>
            <person name="Land M.L."/>
            <person name="Nesbo C.L."/>
            <person name="Gogarten J.P."/>
            <person name="Noll K.M."/>
        </authorList>
    </citation>
    <scope>NUCLEOTIDE SEQUENCE [LARGE SCALE GENOMIC DNA]</scope>
    <source>
        <strain evidence="21">ATCC BAA-1733 / DSM 21960 / TBF 19.5.1</strain>
    </source>
</reference>
<keyword evidence="14" id="KW-1208">Phospholipid metabolism</keyword>
<evidence type="ECO:0000256" key="7">
    <source>
        <dbReference type="ARBA" id="ARBA00022741"/>
    </source>
</evidence>
<proteinExistence type="inferred from homology"/>
<keyword evidence="10 19" id="KW-1133">Transmembrane helix</keyword>
<feature type="binding site" evidence="17">
    <location>
        <position position="3"/>
    </location>
    <ligand>
        <name>ATP</name>
        <dbReference type="ChEBI" id="CHEBI:30616"/>
    </ligand>
</feature>
<dbReference type="InterPro" id="IPR036945">
    <property type="entry name" value="DAGK_sf"/>
</dbReference>
<feature type="transmembrane region" description="Helical" evidence="19">
    <location>
        <begin position="25"/>
        <end position="44"/>
    </location>
</feature>
<evidence type="ECO:0000256" key="12">
    <source>
        <dbReference type="ARBA" id="ARBA00023136"/>
    </source>
</evidence>
<feature type="transmembrane region" description="Helical" evidence="19">
    <location>
        <begin position="90"/>
        <end position="107"/>
    </location>
</feature>
<feature type="binding site" evidence="16">
    <location>
        <position position="3"/>
    </location>
    <ligand>
        <name>substrate</name>
    </ligand>
</feature>
<keyword evidence="7 17" id="KW-0547">Nucleotide-binding</keyword>
<dbReference type="GO" id="GO:0008654">
    <property type="term" value="P:phospholipid biosynthetic process"/>
    <property type="evidence" value="ECO:0007669"/>
    <property type="project" value="UniProtKB-KW"/>
</dbReference>
<comment type="similarity">
    <text evidence="2">Belongs to the bacterial diacylglycerol kinase family.</text>
</comment>
<protein>
    <submittedName>
        <fullName evidence="20">Diacylglycerol kinase</fullName>
    </submittedName>
</protein>
<dbReference type="eggNOG" id="COG0818">
    <property type="taxonomic scope" value="Bacteria"/>
</dbReference>
<keyword evidence="21" id="KW-1185">Reference proteome</keyword>
<evidence type="ECO:0000256" key="6">
    <source>
        <dbReference type="ARBA" id="ARBA00022692"/>
    </source>
</evidence>
<dbReference type="Proteomes" id="UP000002382">
    <property type="component" value="Chromosome"/>
</dbReference>
<evidence type="ECO:0000313" key="20">
    <source>
        <dbReference type="EMBL" id="ACR79043.1"/>
    </source>
</evidence>
<keyword evidence="18" id="KW-0479">Metal-binding</keyword>
<evidence type="ECO:0000256" key="15">
    <source>
        <dbReference type="PIRSR" id="PIRSR600829-1"/>
    </source>
</evidence>
<evidence type="ECO:0000256" key="1">
    <source>
        <dbReference type="ARBA" id="ARBA00004651"/>
    </source>
</evidence>
<name>C5CDF9_KOSOT</name>
<evidence type="ECO:0000256" key="4">
    <source>
        <dbReference type="ARBA" id="ARBA00022516"/>
    </source>
</evidence>
<keyword evidence="11" id="KW-0443">Lipid metabolism</keyword>
<feature type="binding site" evidence="17">
    <location>
        <position position="70"/>
    </location>
    <ligand>
        <name>ATP</name>
        <dbReference type="ChEBI" id="CHEBI:30616"/>
    </ligand>
</feature>
<keyword evidence="12 19" id="KW-0472">Membrane</keyword>
<evidence type="ECO:0000256" key="17">
    <source>
        <dbReference type="PIRSR" id="PIRSR600829-3"/>
    </source>
</evidence>
<evidence type="ECO:0000256" key="18">
    <source>
        <dbReference type="PIRSR" id="PIRSR600829-4"/>
    </source>
</evidence>
<accession>C5CDF9</accession>
<keyword evidence="9 17" id="KW-0067">ATP-binding</keyword>
<dbReference type="EMBL" id="CP001634">
    <property type="protein sequence ID" value="ACR79043.1"/>
    <property type="molecule type" value="Genomic_DNA"/>
</dbReference>
<evidence type="ECO:0000256" key="19">
    <source>
        <dbReference type="SAM" id="Phobius"/>
    </source>
</evidence>
<dbReference type="InterPro" id="IPR000829">
    <property type="entry name" value="DAGK"/>
</dbReference>
<dbReference type="Pfam" id="PF01219">
    <property type="entry name" value="DAGK_prokar"/>
    <property type="match status" value="1"/>
</dbReference>
<dbReference type="AlphaFoldDB" id="C5CDF9"/>
<feature type="transmembrane region" description="Helical" evidence="19">
    <location>
        <begin position="113"/>
        <end position="136"/>
    </location>
</feature>
<evidence type="ECO:0000256" key="16">
    <source>
        <dbReference type="PIRSR" id="PIRSR600829-2"/>
    </source>
</evidence>
<keyword evidence="3" id="KW-1003">Cell membrane</keyword>
<evidence type="ECO:0000256" key="13">
    <source>
        <dbReference type="ARBA" id="ARBA00023209"/>
    </source>
</evidence>
<evidence type="ECO:0000256" key="5">
    <source>
        <dbReference type="ARBA" id="ARBA00022679"/>
    </source>
</evidence>
<dbReference type="KEGG" id="kol:Kole_0318"/>
<dbReference type="GO" id="GO:0046872">
    <property type="term" value="F:metal ion binding"/>
    <property type="evidence" value="ECO:0007669"/>
    <property type="project" value="UniProtKB-KW"/>
</dbReference>
<dbReference type="GO" id="GO:0005886">
    <property type="term" value="C:plasma membrane"/>
    <property type="evidence" value="ECO:0007669"/>
    <property type="project" value="UniProtKB-SubCell"/>
</dbReference>
<dbReference type="HOGENOM" id="CLU_112343_2_1_0"/>
<keyword evidence="8 20" id="KW-0418">Kinase</keyword>
<dbReference type="CDD" id="cd14265">
    <property type="entry name" value="UDPK_IM_like"/>
    <property type="match status" value="1"/>
</dbReference>
<feature type="active site" description="Proton acceptor" evidence="15">
    <location>
        <position position="63"/>
    </location>
</feature>
<dbReference type="GO" id="GO:0016301">
    <property type="term" value="F:kinase activity"/>
    <property type="evidence" value="ECO:0007669"/>
    <property type="project" value="UniProtKB-KW"/>
</dbReference>
<keyword evidence="4" id="KW-0444">Lipid biosynthesis</keyword>
<comment type="subcellular location">
    <subcellularLocation>
        <location evidence="1">Cell membrane</location>
        <topology evidence="1">Multi-pass membrane protein</topology>
    </subcellularLocation>
</comment>